<protein>
    <submittedName>
        <fullName evidence="1">Uncharacterized protein</fullName>
    </submittedName>
</protein>
<gene>
    <name evidence="1" type="ORF">L6164_002905</name>
</gene>
<evidence type="ECO:0000313" key="1">
    <source>
        <dbReference type="EMBL" id="KAI4353996.1"/>
    </source>
</evidence>
<comment type="caution">
    <text evidence="1">The sequence shown here is derived from an EMBL/GenBank/DDBJ whole genome shotgun (WGS) entry which is preliminary data.</text>
</comment>
<proteinExistence type="predicted"/>
<organism evidence="1 2">
    <name type="scientific">Bauhinia variegata</name>
    <name type="common">Purple orchid tree</name>
    <name type="synonym">Phanera variegata</name>
    <dbReference type="NCBI Taxonomy" id="167791"/>
    <lineage>
        <taxon>Eukaryota</taxon>
        <taxon>Viridiplantae</taxon>
        <taxon>Streptophyta</taxon>
        <taxon>Embryophyta</taxon>
        <taxon>Tracheophyta</taxon>
        <taxon>Spermatophyta</taxon>
        <taxon>Magnoliopsida</taxon>
        <taxon>eudicotyledons</taxon>
        <taxon>Gunneridae</taxon>
        <taxon>Pentapetalae</taxon>
        <taxon>rosids</taxon>
        <taxon>fabids</taxon>
        <taxon>Fabales</taxon>
        <taxon>Fabaceae</taxon>
        <taxon>Cercidoideae</taxon>
        <taxon>Cercideae</taxon>
        <taxon>Bauhiniinae</taxon>
        <taxon>Bauhinia</taxon>
    </lineage>
</organism>
<keyword evidence="2" id="KW-1185">Reference proteome</keyword>
<evidence type="ECO:0000313" key="2">
    <source>
        <dbReference type="Proteomes" id="UP000828941"/>
    </source>
</evidence>
<dbReference type="EMBL" id="CM039427">
    <property type="protein sequence ID" value="KAI4353996.1"/>
    <property type="molecule type" value="Genomic_DNA"/>
</dbReference>
<dbReference type="Proteomes" id="UP000828941">
    <property type="component" value="Chromosome 2"/>
</dbReference>
<reference evidence="1 2" key="1">
    <citation type="journal article" date="2022" name="DNA Res.">
        <title>Chromosomal-level genome assembly of the orchid tree Bauhinia variegata (Leguminosae; Cercidoideae) supports the allotetraploid origin hypothesis of Bauhinia.</title>
        <authorList>
            <person name="Zhong Y."/>
            <person name="Chen Y."/>
            <person name="Zheng D."/>
            <person name="Pang J."/>
            <person name="Liu Y."/>
            <person name="Luo S."/>
            <person name="Meng S."/>
            <person name="Qian L."/>
            <person name="Wei D."/>
            <person name="Dai S."/>
            <person name="Zhou R."/>
        </authorList>
    </citation>
    <scope>NUCLEOTIDE SEQUENCE [LARGE SCALE GENOMIC DNA]</scope>
    <source>
        <strain evidence="1">BV-YZ2020</strain>
    </source>
</reference>
<name>A0ACB9PZM7_BAUVA</name>
<accession>A0ACB9PZM7</accession>
<sequence length="138" mass="15003">MSKGNSNNPNTATGKKAALYTKVEVNLVFSNLIVSRMVALNASIVVINEMNRKPNPTDNFLGRELRKSCISNGDVRMERNITTEASELARATTSMIVKKRNIGEERNIGTPLSSLPPGIVYAAVKTTVATRTATVEHD</sequence>